<dbReference type="WBParaSite" id="OFLC_0000106401-mRNA-1">
    <property type="protein sequence ID" value="OFLC_0000106401-mRNA-1"/>
    <property type="gene ID" value="OFLC_0000106401"/>
</dbReference>
<name>A0A183H0Q5_9BILA</name>
<accession>A0A183H0Q5</accession>
<dbReference type="OrthoDB" id="10453046at2759"/>
<reference evidence="4" key="2">
    <citation type="submission" date="2016-06" db="UniProtKB">
        <authorList>
            <consortium name="WormBaseParasite"/>
        </authorList>
    </citation>
    <scope>IDENTIFICATION</scope>
</reference>
<dbReference type="Proteomes" id="UP000242913">
    <property type="component" value="Unassembled WGS sequence"/>
</dbReference>
<gene>
    <name evidence="2" type="ORF">X798_03946</name>
</gene>
<evidence type="ECO:0000256" key="1">
    <source>
        <dbReference type="SAM" id="SignalP"/>
    </source>
</evidence>
<protein>
    <submittedName>
        <fullName evidence="4">Sulfur globule protein CV1 domain protein</fullName>
    </submittedName>
</protein>
<organism evidence="4">
    <name type="scientific">Onchocerca flexuosa</name>
    <dbReference type="NCBI Taxonomy" id="387005"/>
    <lineage>
        <taxon>Eukaryota</taxon>
        <taxon>Metazoa</taxon>
        <taxon>Ecdysozoa</taxon>
        <taxon>Nematoda</taxon>
        <taxon>Chromadorea</taxon>
        <taxon>Rhabditida</taxon>
        <taxon>Spirurina</taxon>
        <taxon>Spiruromorpha</taxon>
        <taxon>Filarioidea</taxon>
        <taxon>Onchocercidae</taxon>
        <taxon>Onchocerca</taxon>
    </lineage>
</organism>
<reference evidence="2 3" key="1">
    <citation type="submission" date="2015-12" db="EMBL/GenBank/DDBJ databases">
        <title>Draft genome of the nematode, Onchocerca flexuosa.</title>
        <authorList>
            <person name="Mitreva M."/>
        </authorList>
    </citation>
    <scope>NUCLEOTIDE SEQUENCE [LARGE SCALE GENOMIC DNA]</scope>
    <source>
        <strain evidence="2">Red Deer</strain>
    </source>
</reference>
<evidence type="ECO:0000313" key="3">
    <source>
        <dbReference type="Proteomes" id="UP000242913"/>
    </source>
</evidence>
<dbReference type="EMBL" id="KZ269998">
    <property type="protein sequence ID" value="OZC09016.1"/>
    <property type="molecule type" value="Genomic_DNA"/>
</dbReference>
<proteinExistence type="predicted"/>
<keyword evidence="1" id="KW-0732">Signal</keyword>
<sequence length="100" mass="11338">MLRILSAFIIVIMAIMASAQPFHSDPEMRDSVDRTIRVKRQWGDMYSFKVKTPFFKIKVKRPYPYVGGYGYGYGYGPVGYGPVGYHGYDPAFHGPIGFFG</sequence>
<feature type="chain" id="PRO_5008150098" evidence="1">
    <location>
        <begin position="20"/>
        <end position="100"/>
    </location>
</feature>
<keyword evidence="3" id="KW-1185">Reference proteome</keyword>
<dbReference type="AlphaFoldDB" id="A0A183H0Q5"/>
<evidence type="ECO:0000313" key="4">
    <source>
        <dbReference type="WBParaSite" id="OFLC_0000106401-mRNA-1"/>
    </source>
</evidence>
<evidence type="ECO:0000313" key="2">
    <source>
        <dbReference type="EMBL" id="OZC09016.1"/>
    </source>
</evidence>
<feature type="signal peptide" evidence="1">
    <location>
        <begin position="1"/>
        <end position="19"/>
    </location>
</feature>